<dbReference type="Proteomes" id="UP000015241">
    <property type="component" value="Unassembled WGS sequence"/>
</dbReference>
<evidence type="ECO:0000313" key="6">
    <source>
        <dbReference type="Proteomes" id="UP000015241"/>
    </source>
</evidence>
<feature type="compositionally biased region" description="Basic residues" evidence="3">
    <location>
        <begin position="308"/>
        <end position="317"/>
    </location>
</feature>
<gene>
    <name evidence="5" type="ORF">FOMPIDRAFT_87560</name>
</gene>
<dbReference type="PANTHER" id="PTHR23236">
    <property type="entry name" value="EUKARYOTIC TRANSLATION INITIATION FACTOR 4B/4H"/>
    <property type="match status" value="1"/>
</dbReference>
<dbReference type="GO" id="GO:0019843">
    <property type="term" value="F:rRNA binding"/>
    <property type="evidence" value="ECO:0007669"/>
    <property type="project" value="TreeGrafter"/>
</dbReference>
<evidence type="ECO:0000259" key="4">
    <source>
        <dbReference type="PROSITE" id="PS50102"/>
    </source>
</evidence>
<dbReference type="SUPFAM" id="SSF54928">
    <property type="entry name" value="RNA-binding domain, RBD"/>
    <property type="match status" value="1"/>
</dbReference>
<evidence type="ECO:0000256" key="3">
    <source>
        <dbReference type="SAM" id="MobiDB-lite"/>
    </source>
</evidence>
<dbReference type="GO" id="GO:0005730">
    <property type="term" value="C:nucleolus"/>
    <property type="evidence" value="ECO:0007669"/>
    <property type="project" value="TreeGrafter"/>
</dbReference>
<sequence>MSSAQKLTKKQKKALAFRERKGKSKGKAQAADDVEDNDVPVLEDQDALEAEAEAGPVEDAPQPAKHAGAARAADASVLGDGQPKQTKKRKREEEEDEAAVGDGQPKQKQKKKKRRSNGEDGAAVTEGGDAEEPVGEGKEKAKQRLILFVGNLKYATPKEMIEKHFSACDPPPTVRLLTPKAAPNGRQLNKSKGCAFLEFTAKSALQQALKLHQSELDGRMINVELTAGGGGKSEGRIEKLKKRNKELHEQRRKRLEKQTKKPKDDGAATEGTQVPRPQRYSATSGVEQAPLKKRTWSVAELADAEGKKTKKRGKRPQRSQGTGVNAIPVG</sequence>
<proteinExistence type="predicted"/>
<dbReference type="OrthoDB" id="167718at2759"/>
<feature type="region of interest" description="Disordered" evidence="3">
    <location>
        <begin position="225"/>
        <end position="330"/>
    </location>
</feature>
<dbReference type="InterPro" id="IPR035979">
    <property type="entry name" value="RBD_domain_sf"/>
</dbReference>
<feature type="compositionally biased region" description="Acidic residues" evidence="3">
    <location>
        <begin position="32"/>
        <end position="52"/>
    </location>
</feature>
<dbReference type="InterPro" id="IPR034228">
    <property type="entry name" value="Nop6_RRM"/>
</dbReference>
<dbReference type="PANTHER" id="PTHR23236:SF51">
    <property type="entry name" value="NUCLEOLAR PROTEIN 6"/>
    <property type="match status" value="1"/>
</dbReference>
<feature type="region of interest" description="Disordered" evidence="3">
    <location>
        <begin position="1"/>
        <end position="142"/>
    </location>
</feature>
<name>S8EIF8_FOMSC</name>
<dbReference type="InterPro" id="IPR000504">
    <property type="entry name" value="RRM_dom"/>
</dbReference>
<dbReference type="GO" id="GO:0042274">
    <property type="term" value="P:ribosomal small subunit biogenesis"/>
    <property type="evidence" value="ECO:0007669"/>
    <property type="project" value="TreeGrafter"/>
</dbReference>
<dbReference type="EMBL" id="KE504128">
    <property type="protein sequence ID" value="EPT04043.1"/>
    <property type="molecule type" value="Genomic_DNA"/>
</dbReference>
<dbReference type="STRING" id="743788.S8EIF8"/>
<dbReference type="PROSITE" id="PS50102">
    <property type="entry name" value="RRM"/>
    <property type="match status" value="1"/>
</dbReference>
<dbReference type="eggNOG" id="KOG0118">
    <property type="taxonomic scope" value="Eukaryota"/>
</dbReference>
<keyword evidence="1 2" id="KW-0694">RNA-binding</keyword>
<dbReference type="InParanoid" id="S8EIF8"/>
<feature type="compositionally biased region" description="Low complexity" evidence="3">
    <location>
        <begin position="60"/>
        <end position="75"/>
    </location>
</feature>
<feature type="compositionally biased region" description="Basic residues" evidence="3">
    <location>
        <begin position="7"/>
        <end position="26"/>
    </location>
</feature>
<dbReference type="CDD" id="cd12400">
    <property type="entry name" value="RRM_Nop6"/>
    <property type="match status" value="1"/>
</dbReference>
<dbReference type="Pfam" id="PF00076">
    <property type="entry name" value="RRM_1"/>
    <property type="match status" value="1"/>
</dbReference>
<reference evidence="5 6" key="1">
    <citation type="journal article" date="2012" name="Science">
        <title>The Paleozoic origin of enzymatic lignin decomposition reconstructed from 31 fungal genomes.</title>
        <authorList>
            <person name="Floudas D."/>
            <person name="Binder M."/>
            <person name="Riley R."/>
            <person name="Barry K."/>
            <person name="Blanchette R.A."/>
            <person name="Henrissat B."/>
            <person name="Martinez A.T."/>
            <person name="Otillar R."/>
            <person name="Spatafora J.W."/>
            <person name="Yadav J.S."/>
            <person name="Aerts A."/>
            <person name="Benoit I."/>
            <person name="Boyd A."/>
            <person name="Carlson A."/>
            <person name="Copeland A."/>
            <person name="Coutinho P.M."/>
            <person name="de Vries R.P."/>
            <person name="Ferreira P."/>
            <person name="Findley K."/>
            <person name="Foster B."/>
            <person name="Gaskell J."/>
            <person name="Glotzer D."/>
            <person name="Gorecki P."/>
            <person name="Heitman J."/>
            <person name="Hesse C."/>
            <person name="Hori C."/>
            <person name="Igarashi K."/>
            <person name="Jurgens J.A."/>
            <person name="Kallen N."/>
            <person name="Kersten P."/>
            <person name="Kohler A."/>
            <person name="Kuees U."/>
            <person name="Kumar T.K.A."/>
            <person name="Kuo A."/>
            <person name="LaButti K."/>
            <person name="Larrondo L.F."/>
            <person name="Lindquist E."/>
            <person name="Ling A."/>
            <person name="Lombard V."/>
            <person name="Lucas S."/>
            <person name="Lundell T."/>
            <person name="Martin R."/>
            <person name="McLaughlin D.J."/>
            <person name="Morgenstern I."/>
            <person name="Morin E."/>
            <person name="Murat C."/>
            <person name="Nagy L.G."/>
            <person name="Nolan M."/>
            <person name="Ohm R.A."/>
            <person name="Patyshakuliyeva A."/>
            <person name="Rokas A."/>
            <person name="Ruiz-Duenas F.J."/>
            <person name="Sabat G."/>
            <person name="Salamov A."/>
            <person name="Samejima M."/>
            <person name="Schmutz J."/>
            <person name="Slot J.C."/>
            <person name="St John F."/>
            <person name="Stenlid J."/>
            <person name="Sun H."/>
            <person name="Sun S."/>
            <person name="Syed K."/>
            <person name="Tsang A."/>
            <person name="Wiebenga A."/>
            <person name="Young D."/>
            <person name="Pisabarro A."/>
            <person name="Eastwood D.C."/>
            <person name="Martin F."/>
            <person name="Cullen D."/>
            <person name="Grigoriev I.V."/>
            <person name="Hibbett D.S."/>
        </authorList>
    </citation>
    <scope>NUCLEOTIDE SEQUENCE</scope>
    <source>
        <strain evidence="6">FP-58527</strain>
    </source>
</reference>
<organism evidence="5 6">
    <name type="scientific">Fomitopsis schrenkii</name>
    <name type="common">Brown rot fungus</name>
    <dbReference type="NCBI Taxonomy" id="2126942"/>
    <lineage>
        <taxon>Eukaryota</taxon>
        <taxon>Fungi</taxon>
        <taxon>Dikarya</taxon>
        <taxon>Basidiomycota</taxon>
        <taxon>Agaricomycotina</taxon>
        <taxon>Agaricomycetes</taxon>
        <taxon>Polyporales</taxon>
        <taxon>Fomitopsis</taxon>
    </lineage>
</organism>
<evidence type="ECO:0000256" key="2">
    <source>
        <dbReference type="PROSITE-ProRule" id="PRU00176"/>
    </source>
</evidence>
<accession>S8EIF8</accession>
<feature type="compositionally biased region" description="Basic residues" evidence="3">
    <location>
        <begin position="239"/>
        <end position="255"/>
    </location>
</feature>
<evidence type="ECO:0000256" key="1">
    <source>
        <dbReference type="ARBA" id="ARBA00022884"/>
    </source>
</evidence>
<evidence type="ECO:0000313" key="5">
    <source>
        <dbReference type="EMBL" id="EPT04043.1"/>
    </source>
</evidence>
<dbReference type="AlphaFoldDB" id="S8EIF8"/>
<keyword evidence="6" id="KW-1185">Reference proteome</keyword>
<dbReference type="HOGENOM" id="CLU_037639_1_1_1"/>
<dbReference type="Gene3D" id="3.30.70.330">
    <property type="match status" value="1"/>
</dbReference>
<dbReference type="InterPro" id="IPR012677">
    <property type="entry name" value="Nucleotide-bd_a/b_plait_sf"/>
</dbReference>
<dbReference type="SMART" id="SM00360">
    <property type="entry name" value="RRM"/>
    <property type="match status" value="1"/>
</dbReference>
<protein>
    <recommendedName>
        <fullName evidence="4">RRM domain-containing protein</fullName>
    </recommendedName>
</protein>
<feature type="domain" description="RRM" evidence="4">
    <location>
        <begin position="145"/>
        <end position="228"/>
    </location>
</feature>
<feature type="compositionally biased region" description="Basic and acidic residues" evidence="3">
    <location>
        <begin position="256"/>
        <end position="266"/>
    </location>
</feature>